<dbReference type="EMBL" id="LN856865">
    <property type="protein sequence ID" value="CDP92898.1"/>
    <property type="molecule type" value="Genomic_DNA"/>
</dbReference>
<gene>
    <name evidence="1" type="primary">Bm14151</name>
    <name evidence="1" type="ORF">BM_Bm14151</name>
</gene>
<reference evidence="1" key="1">
    <citation type="journal article" date="2007" name="Science">
        <title>Draft genome of the filarial nematode parasite Brugia malayi.</title>
        <authorList>
            <person name="Ghedin E."/>
            <person name="Wang S."/>
            <person name="Spiro D."/>
            <person name="Caler E."/>
            <person name="Zhao Q."/>
            <person name="Crabtree J."/>
            <person name="Allen J.E."/>
            <person name="Delcher A.L."/>
            <person name="Guiliano D.B."/>
            <person name="Miranda-Saavedra D."/>
            <person name="Angiuoli S.V."/>
            <person name="Creasy T."/>
            <person name="Amedeo P."/>
            <person name="Haas B."/>
            <person name="El-Sayed N.M."/>
            <person name="Wortman J.R."/>
            <person name="Feldblyum T."/>
            <person name="Tallon L."/>
            <person name="Schatz M."/>
            <person name="Shumway M."/>
            <person name="Koo H."/>
            <person name="Salzberg S.L."/>
            <person name="Schobel S."/>
            <person name="Pertea M."/>
            <person name="Pop M."/>
            <person name="White O."/>
            <person name="Barton G.J."/>
            <person name="Carlow C.K."/>
            <person name="Crawford M.J."/>
            <person name="Daub J."/>
            <person name="Dimmic M.W."/>
            <person name="Estes C.F."/>
            <person name="Foster J.M."/>
            <person name="Ganatra M."/>
            <person name="Gregory W.F."/>
            <person name="Johnson N.M."/>
            <person name="Jin J."/>
            <person name="Komuniecki R."/>
            <person name="Korf I."/>
            <person name="Kumar S."/>
            <person name="Laney S."/>
            <person name="Li B.W."/>
            <person name="Li W."/>
            <person name="Lindblom T.H."/>
            <person name="Lustigman S."/>
            <person name="Ma D."/>
            <person name="Maina C.V."/>
            <person name="Martin D.M."/>
            <person name="McCarter J.P."/>
            <person name="McReynolds L."/>
            <person name="Mitreva M."/>
            <person name="Nutman T.B."/>
            <person name="Parkinson J."/>
            <person name="Peregrin-Alvarez J.M."/>
            <person name="Poole C."/>
            <person name="Ren Q."/>
            <person name="Saunders L."/>
            <person name="Sluder A.E."/>
            <person name="Smith K."/>
            <person name="Stanke M."/>
            <person name="Unnasch T.R."/>
            <person name="Ware J."/>
            <person name="Wei A.D."/>
            <person name="Weil G."/>
            <person name="Williams D.J."/>
            <person name="Zhang Y."/>
            <person name="Williams S.A."/>
            <person name="Fraser-Liggett C."/>
            <person name="Slatko B."/>
            <person name="Blaxter M.L."/>
            <person name="Scott A.L."/>
        </authorList>
    </citation>
    <scope>NUCLEOTIDE SEQUENCE</scope>
    <source>
        <strain evidence="1">FR3</strain>
    </source>
</reference>
<reference evidence="1" key="2">
    <citation type="submission" date="2012-12" db="EMBL/GenBank/DDBJ databases">
        <authorList>
            <consortium name="WormBase Consortium"/>
            <person name="Ghedin E."/>
            <person name="Paulini M."/>
        </authorList>
    </citation>
    <scope>NUCLEOTIDE SEQUENCE</scope>
    <source>
        <strain evidence="1">FR3</strain>
    </source>
</reference>
<sequence length="40" mass="4743">MQRDLTNLFLPHSFISQSYLFFVLILNNSSTFKATLHLFH</sequence>
<evidence type="ECO:0000313" key="1">
    <source>
        <dbReference type="EMBL" id="CDP92898.1"/>
    </source>
</evidence>
<accession>A0A1I9G0T0</accession>
<name>A0A1I9G0T0_BRUMA</name>
<protein>
    <submittedName>
        <fullName evidence="1">Bm14151</fullName>
    </submittedName>
</protein>
<dbReference type="AlphaFoldDB" id="A0A1I9G0T0"/>
<proteinExistence type="predicted"/>
<organism evidence="1">
    <name type="scientific">Brugia malayi</name>
    <name type="common">Filarial nematode worm</name>
    <dbReference type="NCBI Taxonomy" id="6279"/>
    <lineage>
        <taxon>Eukaryota</taxon>
        <taxon>Metazoa</taxon>
        <taxon>Ecdysozoa</taxon>
        <taxon>Nematoda</taxon>
        <taxon>Chromadorea</taxon>
        <taxon>Rhabditida</taxon>
        <taxon>Spirurina</taxon>
        <taxon>Spiruromorpha</taxon>
        <taxon>Filarioidea</taxon>
        <taxon>Onchocercidae</taxon>
        <taxon>Brugia</taxon>
    </lineage>
</organism>